<gene>
    <name evidence="7" type="ORF">AAAT05_02550</name>
</gene>
<name>A0ABV1IEB3_9ACTN</name>
<dbReference type="PRINTS" id="PR02008">
    <property type="entry name" value="RCMTFAMILY"/>
</dbReference>
<keyword evidence="3 5" id="KW-0949">S-adenosyl-L-methionine</keyword>
<evidence type="ECO:0000313" key="7">
    <source>
        <dbReference type="EMBL" id="MEQ2637230.1"/>
    </source>
</evidence>
<evidence type="ECO:0000259" key="6">
    <source>
        <dbReference type="PROSITE" id="PS51686"/>
    </source>
</evidence>
<dbReference type="InterPro" id="IPR023267">
    <property type="entry name" value="RCMT"/>
</dbReference>
<comment type="similarity">
    <text evidence="5">Belongs to the class I-like SAM-binding methyltransferase superfamily. RsmB/NOP family.</text>
</comment>
<feature type="binding site" evidence="5">
    <location>
        <position position="295"/>
    </location>
    <ligand>
        <name>S-adenosyl-L-methionine</name>
        <dbReference type="ChEBI" id="CHEBI:59789"/>
    </ligand>
</feature>
<dbReference type="Gene3D" id="3.40.50.150">
    <property type="entry name" value="Vaccinia Virus protein VP39"/>
    <property type="match status" value="1"/>
</dbReference>
<dbReference type="PROSITE" id="PS51686">
    <property type="entry name" value="SAM_MT_RSMB_NOP"/>
    <property type="match status" value="1"/>
</dbReference>
<evidence type="ECO:0000256" key="5">
    <source>
        <dbReference type="PROSITE-ProRule" id="PRU01023"/>
    </source>
</evidence>
<dbReference type="Pfam" id="PF01189">
    <property type="entry name" value="Methyltr_RsmB-F"/>
    <property type="match status" value="1"/>
</dbReference>
<sequence>MAGQAGLAPARRVALGVTSERRRRDARARDLLRAYAAMGALDERDRALASRLVLGSVAAEGELDRVIDSHLRRGAKLEPRVRDALRLAVFEVLYLDTPDSVAASQGVELVRTVAPRAAGLANAVLRRVAGEDVARLAASREALACGRFSVYDMAHVGGLPIWLCEAALGALGREGAASYAEDALAPALPTVAANRCRHSEAEAVSLLREAGCDPAAGVLPGSILLGRMARLAPSGLVDAVDVLPCDYAAQEVALLARPRPGSRVLEVGQGRGTKTVLLESVACAAGGPCEVTAVEVDAAKSAAAARRMEKAGLAEHVRCVADDGRTLDALGDDLFDLAFVDAPCTGTGTLSRHPEIAWSLAESSVAGLSRLQLEMLTAASAHARRGGRLVYSTCSILAEEDERLVEAFLSSPSGARYELVGTHRTAIPGADRHFCVTFRRR</sequence>
<dbReference type="InterPro" id="IPR035926">
    <property type="entry name" value="NusB-like_sf"/>
</dbReference>
<evidence type="ECO:0000256" key="4">
    <source>
        <dbReference type="ARBA" id="ARBA00022884"/>
    </source>
</evidence>
<keyword evidence="8" id="KW-1185">Reference proteome</keyword>
<keyword evidence="4 5" id="KW-0694">RNA-binding</keyword>
<dbReference type="CDD" id="cd02440">
    <property type="entry name" value="AdoMet_MTases"/>
    <property type="match status" value="1"/>
</dbReference>
<dbReference type="InterPro" id="IPR049560">
    <property type="entry name" value="MeTrfase_RsmB-F_NOP2_cat"/>
</dbReference>
<dbReference type="RefSeq" id="WP_349181667.1">
    <property type="nucleotide sequence ID" value="NZ_JBBNGS010000003.1"/>
</dbReference>
<dbReference type="Pfam" id="PF01029">
    <property type="entry name" value="NusB"/>
    <property type="match status" value="1"/>
</dbReference>
<dbReference type="PANTHER" id="PTHR22807">
    <property type="entry name" value="NOP2 YEAST -RELATED NOL1/NOP2/FMU SUN DOMAIN-CONTAINING"/>
    <property type="match status" value="1"/>
</dbReference>
<feature type="active site" description="Nucleophile" evidence="5">
    <location>
        <position position="394"/>
    </location>
</feature>
<dbReference type="InterPro" id="IPR006027">
    <property type="entry name" value="NusB_RsmB_TIM44"/>
</dbReference>
<evidence type="ECO:0000256" key="3">
    <source>
        <dbReference type="ARBA" id="ARBA00022691"/>
    </source>
</evidence>
<evidence type="ECO:0000256" key="2">
    <source>
        <dbReference type="ARBA" id="ARBA00022679"/>
    </source>
</evidence>
<keyword evidence="1 5" id="KW-0489">Methyltransferase</keyword>
<dbReference type="InterPro" id="IPR001678">
    <property type="entry name" value="MeTrfase_RsmB-F_NOP2_dom"/>
</dbReference>
<dbReference type="Gene3D" id="1.10.940.10">
    <property type="entry name" value="NusB-like"/>
    <property type="match status" value="1"/>
</dbReference>
<reference evidence="7 8" key="1">
    <citation type="submission" date="2024-04" db="EMBL/GenBank/DDBJ databases">
        <title>Human intestinal bacterial collection.</title>
        <authorList>
            <person name="Pauvert C."/>
            <person name="Hitch T.C.A."/>
            <person name="Clavel T."/>
        </authorList>
    </citation>
    <scope>NUCLEOTIDE SEQUENCE [LARGE SCALE GENOMIC DNA]</scope>
    <source>
        <strain evidence="7 8">CLA-AA-H197</strain>
    </source>
</reference>
<dbReference type="SUPFAM" id="SSF53335">
    <property type="entry name" value="S-adenosyl-L-methionine-dependent methyltransferases"/>
    <property type="match status" value="1"/>
</dbReference>
<dbReference type="Proteomes" id="UP001478817">
    <property type="component" value="Unassembled WGS sequence"/>
</dbReference>
<dbReference type="EMBL" id="JBBNGS010000003">
    <property type="protein sequence ID" value="MEQ2637230.1"/>
    <property type="molecule type" value="Genomic_DNA"/>
</dbReference>
<feature type="domain" description="SAM-dependent MTase RsmB/NOP-type" evidence="6">
    <location>
        <begin position="179"/>
        <end position="441"/>
    </location>
</feature>
<dbReference type="PANTHER" id="PTHR22807:SF53">
    <property type="entry name" value="RIBOSOMAL RNA SMALL SUBUNIT METHYLTRANSFERASE B-RELATED"/>
    <property type="match status" value="1"/>
</dbReference>
<accession>A0ABV1IEB3</accession>
<comment type="caution">
    <text evidence="5">Lacks conserved residue(s) required for the propagation of feature annotation.</text>
</comment>
<evidence type="ECO:0000256" key="1">
    <source>
        <dbReference type="ARBA" id="ARBA00022603"/>
    </source>
</evidence>
<feature type="binding site" evidence="5">
    <location>
        <position position="323"/>
    </location>
    <ligand>
        <name>S-adenosyl-L-methionine</name>
        <dbReference type="ChEBI" id="CHEBI:59789"/>
    </ligand>
</feature>
<dbReference type="SUPFAM" id="SSF48013">
    <property type="entry name" value="NusB-like"/>
    <property type="match status" value="1"/>
</dbReference>
<evidence type="ECO:0000313" key="8">
    <source>
        <dbReference type="Proteomes" id="UP001478817"/>
    </source>
</evidence>
<proteinExistence type="inferred from homology"/>
<keyword evidence="2 5" id="KW-0808">Transferase</keyword>
<dbReference type="InterPro" id="IPR029063">
    <property type="entry name" value="SAM-dependent_MTases_sf"/>
</dbReference>
<organism evidence="7 8">
    <name type="scientific">Paratractidigestivibacter faecalis</name>
    <dbReference type="NCBI Taxonomy" id="2292441"/>
    <lineage>
        <taxon>Bacteria</taxon>
        <taxon>Bacillati</taxon>
        <taxon>Actinomycetota</taxon>
        <taxon>Coriobacteriia</taxon>
        <taxon>Coriobacteriales</taxon>
        <taxon>Atopobiaceae</taxon>
        <taxon>Paratractidigestivibacter</taxon>
    </lineage>
</organism>
<feature type="binding site" evidence="5">
    <location>
        <position position="341"/>
    </location>
    <ligand>
        <name>S-adenosyl-L-methionine</name>
        <dbReference type="ChEBI" id="CHEBI:59789"/>
    </ligand>
</feature>
<protein>
    <submittedName>
        <fullName evidence="7">Transcription antitermination factor NusB</fullName>
    </submittedName>
</protein>
<comment type="caution">
    <text evidence="7">The sequence shown here is derived from an EMBL/GenBank/DDBJ whole genome shotgun (WGS) entry which is preliminary data.</text>
</comment>